<dbReference type="InterPro" id="IPR056266">
    <property type="entry name" value="CDCP1_CUB_3rd_6th"/>
</dbReference>
<feature type="domain" description="CDCP1 third and sixth CUB" evidence="3">
    <location>
        <begin position="449"/>
        <end position="554"/>
    </location>
</feature>
<name>A0A0P7UJC8_SCLFO</name>
<feature type="domain" description="CDCP1 second and fifth CUB" evidence="5">
    <location>
        <begin position="339"/>
        <end position="443"/>
    </location>
</feature>
<feature type="transmembrane region" description="Helical" evidence="2">
    <location>
        <begin position="883"/>
        <end position="908"/>
    </location>
</feature>
<evidence type="ECO:0000259" key="5">
    <source>
        <dbReference type="Pfam" id="PF23668"/>
    </source>
</evidence>
<gene>
    <name evidence="6" type="ORF">Z043_120524</name>
</gene>
<proteinExistence type="predicted"/>
<organism evidence="6 7">
    <name type="scientific">Scleropages formosus</name>
    <name type="common">Asian bonytongue</name>
    <name type="synonym">Osteoglossum formosum</name>
    <dbReference type="NCBI Taxonomy" id="113540"/>
    <lineage>
        <taxon>Eukaryota</taxon>
        <taxon>Metazoa</taxon>
        <taxon>Chordata</taxon>
        <taxon>Craniata</taxon>
        <taxon>Vertebrata</taxon>
        <taxon>Euteleostomi</taxon>
        <taxon>Actinopterygii</taxon>
        <taxon>Neopterygii</taxon>
        <taxon>Teleostei</taxon>
        <taxon>Osteoglossocephala</taxon>
        <taxon>Osteoglossomorpha</taxon>
        <taxon>Osteoglossiformes</taxon>
        <taxon>Osteoglossidae</taxon>
        <taxon>Scleropages</taxon>
    </lineage>
</organism>
<dbReference type="PANTHER" id="PTHR14477:SF1">
    <property type="entry name" value="CUB DOMAIN-CONTAINING PROTEIN 1"/>
    <property type="match status" value="1"/>
</dbReference>
<accession>A0A0P7UJC8</accession>
<feature type="non-terminal residue" evidence="6">
    <location>
        <position position="1"/>
    </location>
</feature>
<feature type="domain" description="CDCP1 second and fifth CUB" evidence="5">
    <location>
        <begin position="166"/>
        <end position="254"/>
    </location>
</feature>
<evidence type="ECO:0000313" key="6">
    <source>
        <dbReference type="EMBL" id="KPP61381.1"/>
    </source>
</evidence>
<dbReference type="Pfam" id="PF23665">
    <property type="entry name" value="CDCP1_CUB_6"/>
    <property type="match status" value="2"/>
</dbReference>
<evidence type="ECO:0000256" key="2">
    <source>
        <dbReference type="SAM" id="Phobius"/>
    </source>
</evidence>
<evidence type="ECO:0008006" key="8">
    <source>
        <dbReference type="Google" id="ProtNLM"/>
    </source>
</evidence>
<dbReference type="Proteomes" id="UP000034805">
    <property type="component" value="Unassembled WGS sequence"/>
</dbReference>
<keyword evidence="2" id="KW-0472">Membrane</keyword>
<dbReference type="AlphaFoldDB" id="A0A0P7UJC8"/>
<dbReference type="STRING" id="113540.ENSSFOP00015013622"/>
<reference evidence="6 7" key="1">
    <citation type="submission" date="2015-08" db="EMBL/GenBank/DDBJ databases">
        <title>The genome of the Asian arowana (Scleropages formosus).</title>
        <authorList>
            <person name="Tan M.H."/>
            <person name="Gan H.M."/>
            <person name="Croft L.J."/>
            <person name="Austin C.M."/>
        </authorList>
    </citation>
    <scope>NUCLEOTIDE SEQUENCE [LARGE SCALE GENOMIC DNA]</scope>
    <source>
        <strain evidence="6">Aro1</strain>
    </source>
</reference>
<dbReference type="InterPro" id="IPR038811">
    <property type="entry name" value="CDCP1"/>
</dbReference>
<evidence type="ECO:0000313" key="7">
    <source>
        <dbReference type="Proteomes" id="UP000034805"/>
    </source>
</evidence>
<feature type="region of interest" description="Disordered" evidence="1">
    <location>
        <begin position="19"/>
        <end position="39"/>
    </location>
</feature>
<feature type="region of interest" description="Disordered" evidence="1">
    <location>
        <begin position="1060"/>
        <end position="1081"/>
    </location>
</feature>
<dbReference type="PANTHER" id="PTHR14477">
    <property type="entry name" value="CUB DOMAIN-CONTAINING PROTEIN 1"/>
    <property type="match status" value="1"/>
</dbReference>
<dbReference type="InterPro" id="IPR056268">
    <property type="entry name" value="CUB_CDCP1_1st"/>
</dbReference>
<sequence length="1081" mass="118807">RGRTSFTWQLRSTSRFAPGAAGDRDVTPSSPLLRHVPLGTGSGTRPSLCAQLTWGNVFRTRNAMTKWRRPAARCALPSPRFVPRLLLLLLPVISECLQLNVNAGADTTVIVSTPLAESPCMVCLVQDGVAPEANCSLSLTVKPGENATLLFNCSEPRAIAVEIHKKDFNKTFIWDLSSLPETTLGLDFSGAGLRGVGPSETCADGYRYMISSTQARGEAYCRQGPLTYLDLPSQATVSLQVPYGKELDSAVFSVVTKPSPKKGRVINITPETNATIILRKEDQSSSCTACSSKNSKPPCPSPLILKGTTVEFSCPQPQAVFSVEINKNIDCSATSCQGNIVQSEPTFFSEFNRSFTWDIKAVATKGFQVDFPDPGMRQISPPETCPDQYTYTLTVYQRSGPAVIGVFCWGGPIRKVKMLYRGRLTLQVPGLRAVDPSVFNISIGPSIKRVFVELPNGQSTTDLFSPNYPYGFPDDDLMAWNISVPPRHNYTVKFVKYTEPQCLKKNTEVEYDWRLQRSAVAMSLSDPQPSQRQGSFQMFLRNCETDRSKDAPVLSLNFQVLVTRSSLPVLCPVDLPKEEGLTLFIKKQDPTSLCEMKMDSVIQEEITLRPGVKSSLSFQDCRSDELMLTGSKTIECLQWDKCPVDGTLLSIPTLASCLPTVLRNITWNLWSQDNTIVELLAPTGGLQQLLDGQECPSNLSLAIMEGGGVYFGSFCSGGPLSKVQVHGNISITATPMGTLGLSWTKEPFLNVTFNKGKKSAEAYVLTVFPGTDSPALLATPSWPQGMLPNSTVSWVVLLPPQQQAELLLTSKSQPRCAAGSSSVVVQALGSSKPMLRRGEGELAQVERVTASESFYVNVSNCMPKQGALSMLTKITVQRKSNPLLSIILGAVGALLLLLFAVLVVVCVVTRKKKGKKRVSIYNPNGNVFVPGISQFPKTRENNESHVYASIDETLIYGHLLKKTEQDKDQDTFRSPQTDVYRTFTGPMEGESIIREKTPEPEVDGSRSLLEPVPTMVIGRPRTPIERQESYSYTDPRMVDNELYTFKSNGDLGVRFLTLKEKEPEGEQQPQQEDDEFDDLSE</sequence>
<dbReference type="Pfam" id="PF23667">
    <property type="entry name" value="CUB_CDCP1_1"/>
    <property type="match status" value="1"/>
</dbReference>
<protein>
    <recommendedName>
        <fullName evidence="8">CUB domain-containing protein 1-like</fullName>
    </recommendedName>
</protein>
<feature type="compositionally biased region" description="Acidic residues" evidence="1">
    <location>
        <begin position="1071"/>
        <end position="1081"/>
    </location>
</feature>
<dbReference type="Pfam" id="PF23668">
    <property type="entry name" value="CUB_CDCP1_2"/>
    <property type="match status" value="3"/>
</dbReference>
<feature type="domain" description="CDCP1 first CUB" evidence="4">
    <location>
        <begin position="266"/>
        <end position="331"/>
    </location>
</feature>
<evidence type="ECO:0000259" key="3">
    <source>
        <dbReference type="Pfam" id="PF23665"/>
    </source>
</evidence>
<evidence type="ECO:0000256" key="1">
    <source>
        <dbReference type="SAM" id="MobiDB-lite"/>
    </source>
</evidence>
<feature type="domain" description="CDCP1 second and fifth CUB" evidence="5">
    <location>
        <begin position="654"/>
        <end position="732"/>
    </location>
</feature>
<comment type="caution">
    <text evidence="6">The sequence shown here is derived from an EMBL/GenBank/DDBJ whole genome shotgun (WGS) entry which is preliminary data.</text>
</comment>
<dbReference type="InterPro" id="IPR056269">
    <property type="entry name" value="CUB_CDCP1_2nd_5th"/>
</dbReference>
<keyword evidence="2" id="KW-0812">Transmembrane</keyword>
<keyword evidence="2" id="KW-1133">Transmembrane helix</keyword>
<feature type="domain" description="CDCP1 third and sixth CUB" evidence="3">
    <location>
        <begin position="761"/>
        <end position="875"/>
    </location>
</feature>
<evidence type="ECO:0000259" key="4">
    <source>
        <dbReference type="Pfam" id="PF23667"/>
    </source>
</evidence>
<dbReference type="EMBL" id="JARO02009659">
    <property type="protein sequence ID" value="KPP61381.1"/>
    <property type="molecule type" value="Genomic_DNA"/>
</dbReference>